<feature type="transmembrane region" description="Helical" evidence="1">
    <location>
        <begin position="104"/>
        <end position="122"/>
    </location>
</feature>
<accession>A0A385YYC5</accession>
<protein>
    <recommendedName>
        <fullName evidence="4">DoxX family protein</fullName>
    </recommendedName>
</protein>
<gene>
    <name evidence="2" type="ORF">D3880_03930</name>
</gene>
<keyword evidence="1" id="KW-0472">Membrane</keyword>
<feature type="transmembrane region" description="Helical" evidence="1">
    <location>
        <begin position="12"/>
        <end position="36"/>
    </location>
</feature>
<dbReference type="KEGG" id="pcav:D3880_03930"/>
<evidence type="ECO:0000313" key="2">
    <source>
        <dbReference type="EMBL" id="AYC31594.1"/>
    </source>
</evidence>
<organism evidence="2 3">
    <name type="scientific">Pseudomonas cavernae</name>
    <dbReference type="NCBI Taxonomy" id="2320867"/>
    <lineage>
        <taxon>Bacteria</taxon>
        <taxon>Pseudomonadati</taxon>
        <taxon>Pseudomonadota</taxon>
        <taxon>Gammaproteobacteria</taxon>
        <taxon>Pseudomonadales</taxon>
        <taxon>Pseudomonadaceae</taxon>
        <taxon>Pseudomonas</taxon>
    </lineage>
</organism>
<evidence type="ECO:0000313" key="3">
    <source>
        <dbReference type="Proteomes" id="UP000265560"/>
    </source>
</evidence>
<feature type="transmembrane region" description="Helical" evidence="1">
    <location>
        <begin position="56"/>
        <end position="73"/>
    </location>
</feature>
<evidence type="ECO:0008006" key="4">
    <source>
        <dbReference type="Google" id="ProtNLM"/>
    </source>
</evidence>
<feature type="transmembrane region" description="Helical" evidence="1">
    <location>
        <begin position="80"/>
        <end position="98"/>
    </location>
</feature>
<keyword evidence="1" id="KW-0812">Transmembrane</keyword>
<sequence length="148" mass="15848">MKKFWLVTVPRVVLGLIFLAGAIDGFFFIFTGSHLIHPPTSDPGLQFEAALKATGFFWPLMKVVEIVGACCLLSNRAPAFGLAILSPIMTVVVLFHLFLNPQGIPAAIVLLICGALLLRAYAPRYAAVFGSGDAEPVVPADTPQAARR</sequence>
<dbReference type="Proteomes" id="UP000265560">
    <property type="component" value="Chromosome"/>
</dbReference>
<dbReference type="EMBL" id="CP032419">
    <property type="protein sequence ID" value="AYC31594.1"/>
    <property type="molecule type" value="Genomic_DNA"/>
</dbReference>
<keyword evidence="1" id="KW-1133">Transmembrane helix</keyword>
<dbReference type="AlphaFoldDB" id="A0A385YYC5"/>
<dbReference type="RefSeq" id="WP_119892219.1">
    <property type="nucleotide sequence ID" value="NZ_CP032419.1"/>
</dbReference>
<reference evidence="3" key="1">
    <citation type="submission" date="2018-09" db="EMBL/GenBank/DDBJ databases">
        <authorList>
            <person name="Zhu H."/>
        </authorList>
    </citation>
    <scope>NUCLEOTIDE SEQUENCE [LARGE SCALE GENOMIC DNA]</scope>
    <source>
        <strain evidence="3">K2W31S-8</strain>
    </source>
</reference>
<keyword evidence="3" id="KW-1185">Reference proteome</keyword>
<proteinExistence type="predicted"/>
<evidence type="ECO:0000256" key="1">
    <source>
        <dbReference type="SAM" id="Phobius"/>
    </source>
</evidence>
<dbReference type="OrthoDB" id="8161897at2"/>
<name>A0A385YYC5_9PSED</name>